<comment type="subcellular location">
    <subcellularLocation>
        <location evidence="1">Membrane</location>
        <topology evidence="1">Multi-pass membrane protein</topology>
    </subcellularLocation>
</comment>
<keyword evidence="3 6" id="KW-1133">Transmembrane helix</keyword>
<dbReference type="PRINTS" id="PR01840">
    <property type="entry name" value="TATCFAMILY"/>
</dbReference>
<protein>
    <submittedName>
        <fullName evidence="7">Twin-arginine translocation protein TatC</fullName>
    </submittedName>
</protein>
<name>A0A3B1ADF8_9ZZZZ</name>
<dbReference type="InterPro" id="IPR002033">
    <property type="entry name" value="TatC"/>
</dbReference>
<proteinExistence type="predicted"/>
<feature type="non-terminal residue" evidence="7">
    <location>
        <position position="137"/>
    </location>
</feature>
<dbReference type="Pfam" id="PF00902">
    <property type="entry name" value="TatC"/>
    <property type="match status" value="1"/>
</dbReference>
<gene>
    <name evidence="7" type="ORF">MNBD_GAMMA19-79</name>
</gene>
<dbReference type="GO" id="GO:0033281">
    <property type="term" value="C:TAT protein transport complex"/>
    <property type="evidence" value="ECO:0007669"/>
    <property type="project" value="TreeGrafter"/>
</dbReference>
<evidence type="ECO:0000256" key="1">
    <source>
        <dbReference type="ARBA" id="ARBA00004141"/>
    </source>
</evidence>
<dbReference type="GO" id="GO:0009977">
    <property type="term" value="F:proton motive force dependent protein transmembrane transporter activity"/>
    <property type="evidence" value="ECO:0007669"/>
    <property type="project" value="TreeGrafter"/>
</dbReference>
<keyword evidence="2 6" id="KW-0812">Transmembrane</keyword>
<dbReference type="EMBL" id="UOFV01000437">
    <property type="protein sequence ID" value="VAX03919.1"/>
    <property type="molecule type" value="Genomic_DNA"/>
</dbReference>
<dbReference type="PANTHER" id="PTHR30371">
    <property type="entry name" value="SEC-INDEPENDENT PROTEIN TRANSLOCASE PROTEIN TATC"/>
    <property type="match status" value="1"/>
</dbReference>
<keyword evidence="4 6" id="KW-0472">Membrane</keyword>
<evidence type="ECO:0000256" key="2">
    <source>
        <dbReference type="ARBA" id="ARBA00022692"/>
    </source>
</evidence>
<feature type="compositionally biased region" description="Polar residues" evidence="5">
    <location>
        <begin position="1"/>
        <end position="16"/>
    </location>
</feature>
<dbReference type="GO" id="GO:0065002">
    <property type="term" value="P:intracellular protein transmembrane transport"/>
    <property type="evidence" value="ECO:0007669"/>
    <property type="project" value="TreeGrafter"/>
</dbReference>
<dbReference type="AlphaFoldDB" id="A0A3B1ADF8"/>
<accession>A0A3B1ADF8</accession>
<dbReference type="GO" id="GO:0043953">
    <property type="term" value="P:protein transport by the Tat complex"/>
    <property type="evidence" value="ECO:0007669"/>
    <property type="project" value="TreeGrafter"/>
</dbReference>
<feature type="transmembrane region" description="Helical" evidence="6">
    <location>
        <begin position="42"/>
        <end position="64"/>
    </location>
</feature>
<evidence type="ECO:0000256" key="3">
    <source>
        <dbReference type="ARBA" id="ARBA00022989"/>
    </source>
</evidence>
<organism evidence="7">
    <name type="scientific">hydrothermal vent metagenome</name>
    <dbReference type="NCBI Taxonomy" id="652676"/>
    <lineage>
        <taxon>unclassified sequences</taxon>
        <taxon>metagenomes</taxon>
        <taxon>ecological metagenomes</taxon>
    </lineage>
</organism>
<feature type="region of interest" description="Disordered" evidence="5">
    <location>
        <begin position="1"/>
        <end position="22"/>
    </location>
</feature>
<reference evidence="7" key="1">
    <citation type="submission" date="2018-06" db="EMBL/GenBank/DDBJ databases">
        <authorList>
            <person name="Zhirakovskaya E."/>
        </authorList>
    </citation>
    <scope>NUCLEOTIDE SEQUENCE</scope>
</reference>
<feature type="transmembrane region" description="Helical" evidence="6">
    <location>
        <begin position="93"/>
        <end position="114"/>
    </location>
</feature>
<evidence type="ECO:0000256" key="5">
    <source>
        <dbReference type="SAM" id="MobiDB-lite"/>
    </source>
</evidence>
<sequence length="137" mass="15550">MTTLPQAAPQTTNMTDPKQYPPPNEQPLVQHLLELRDRLMRIVLVVIVLFLGLFAFANDLYTYLAEPLLRHMVDGTSMIATQVVSPFLTPFKLALVMAIFIAVPFILYQAWGFMAPGLYQHEKKLVYPLLLSSTILF</sequence>
<dbReference type="PANTHER" id="PTHR30371:SF0">
    <property type="entry name" value="SEC-INDEPENDENT PROTEIN TRANSLOCASE PROTEIN TATC, CHLOROPLASTIC-RELATED"/>
    <property type="match status" value="1"/>
</dbReference>
<evidence type="ECO:0000256" key="6">
    <source>
        <dbReference type="SAM" id="Phobius"/>
    </source>
</evidence>
<evidence type="ECO:0000256" key="4">
    <source>
        <dbReference type="ARBA" id="ARBA00023136"/>
    </source>
</evidence>
<evidence type="ECO:0000313" key="7">
    <source>
        <dbReference type="EMBL" id="VAX03919.1"/>
    </source>
</evidence>